<comment type="caution">
    <text evidence="8">The sequence shown here is derived from an EMBL/GenBank/DDBJ whole genome shotgun (WGS) entry which is preliminary data.</text>
</comment>
<dbReference type="Proteomes" id="UP000256763">
    <property type="component" value="Unassembled WGS sequence"/>
</dbReference>
<keyword evidence="4 6" id="KW-1133">Transmembrane helix</keyword>
<feature type="transmembrane region" description="Helical" evidence="6">
    <location>
        <begin position="89"/>
        <end position="113"/>
    </location>
</feature>
<name>A0A3E0WQW4_9GAMM</name>
<feature type="transmembrane region" description="Helical" evidence="6">
    <location>
        <begin position="223"/>
        <end position="244"/>
    </location>
</feature>
<feature type="transmembrane region" description="Helical" evidence="6">
    <location>
        <begin position="151"/>
        <end position="175"/>
    </location>
</feature>
<keyword evidence="9" id="KW-1185">Reference proteome</keyword>
<feature type="domain" description="Copper resistance protein D" evidence="7">
    <location>
        <begin position="182"/>
        <end position="282"/>
    </location>
</feature>
<reference evidence="9" key="1">
    <citation type="submission" date="2017-05" db="EMBL/GenBank/DDBJ databases">
        <authorList>
            <person name="Sharma S."/>
            <person name="Sidhu C."/>
            <person name="Pinnaka A.K."/>
        </authorList>
    </citation>
    <scope>NUCLEOTIDE SEQUENCE [LARGE SCALE GENOMIC DNA]</scope>
    <source>
        <strain evidence="9">AK93</strain>
    </source>
</reference>
<dbReference type="InterPro" id="IPR008457">
    <property type="entry name" value="Cu-R_CopD_dom"/>
</dbReference>
<evidence type="ECO:0000313" key="9">
    <source>
        <dbReference type="Proteomes" id="UP000256763"/>
    </source>
</evidence>
<evidence type="ECO:0000256" key="3">
    <source>
        <dbReference type="ARBA" id="ARBA00022692"/>
    </source>
</evidence>
<evidence type="ECO:0000256" key="2">
    <source>
        <dbReference type="ARBA" id="ARBA00022475"/>
    </source>
</evidence>
<keyword evidence="3 6" id="KW-0812">Transmembrane</keyword>
<gene>
    <name evidence="8" type="ORF">CAL65_14540</name>
</gene>
<keyword evidence="6" id="KW-0997">Cell inner membrane</keyword>
<dbReference type="OrthoDB" id="7032707at2"/>
<accession>A0A3E0WQW4</accession>
<dbReference type="PANTHER" id="PTHR34820">
    <property type="entry name" value="INNER MEMBRANE PROTEIN YEBZ"/>
    <property type="match status" value="1"/>
</dbReference>
<dbReference type="RefSeq" id="WP_116302781.1">
    <property type="nucleotide sequence ID" value="NZ_NFZV01000014.1"/>
</dbReference>
<keyword evidence="2 6" id="KW-1003">Cell membrane</keyword>
<evidence type="ECO:0000256" key="4">
    <source>
        <dbReference type="ARBA" id="ARBA00022989"/>
    </source>
</evidence>
<dbReference type="GO" id="GO:0046688">
    <property type="term" value="P:response to copper ion"/>
    <property type="evidence" value="ECO:0007669"/>
    <property type="project" value="UniProtKB-UniRule"/>
</dbReference>
<organism evidence="8 9">
    <name type="scientific">Alkalilimnicola ehrlichii</name>
    <dbReference type="NCBI Taxonomy" id="351052"/>
    <lineage>
        <taxon>Bacteria</taxon>
        <taxon>Pseudomonadati</taxon>
        <taxon>Pseudomonadota</taxon>
        <taxon>Gammaproteobacteria</taxon>
        <taxon>Chromatiales</taxon>
        <taxon>Ectothiorhodospiraceae</taxon>
        <taxon>Alkalilimnicola</taxon>
    </lineage>
</organism>
<proteinExistence type="inferred from homology"/>
<feature type="transmembrane region" description="Helical" evidence="6">
    <location>
        <begin position="265"/>
        <end position="286"/>
    </location>
</feature>
<evidence type="ECO:0000259" key="7">
    <source>
        <dbReference type="Pfam" id="PF05425"/>
    </source>
</evidence>
<dbReference type="GO" id="GO:0006825">
    <property type="term" value="P:copper ion transport"/>
    <property type="evidence" value="ECO:0007669"/>
    <property type="project" value="InterPro"/>
</dbReference>
<evidence type="ECO:0000256" key="5">
    <source>
        <dbReference type="ARBA" id="ARBA00023136"/>
    </source>
</evidence>
<dbReference type="PANTHER" id="PTHR34820:SF4">
    <property type="entry name" value="INNER MEMBRANE PROTEIN YEBZ"/>
    <property type="match status" value="1"/>
</dbReference>
<comment type="subcellular location">
    <subcellularLocation>
        <location evidence="6">Cell inner membrane</location>
        <topology evidence="6">Multi-pass membrane protein</topology>
    </subcellularLocation>
    <subcellularLocation>
        <location evidence="1">Cell membrane</location>
        <topology evidence="1">Multi-pass membrane protein</topology>
    </subcellularLocation>
</comment>
<evidence type="ECO:0000256" key="6">
    <source>
        <dbReference type="RuleBase" id="RU369037"/>
    </source>
</evidence>
<dbReference type="AlphaFoldDB" id="A0A3E0WQW4"/>
<keyword evidence="6" id="KW-0186">Copper</keyword>
<comment type="similarity">
    <text evidence="6">Belongs to the CopD family.</text>
</comment>
<feature type="transmembrane region" description="Helical" evidence="6">
    <location>
        <begin position="12"/>
        <end position="34"/>
    </location>
</feature>
<keyword evidence="5 6" id="KW-0472">Membrane</keyword>
<dbReference type="Pfam" id="PF05425">
    <property type="entry name" value="CopD"/>
    <property type="match status" value="1"/>
</dbReference>
<feature type="transmembrane region" description="Helical" evidence="6">
    <location>
        <begin position="125"/>
        <end position="145"/>
    </location>
</feature>
<protein>
    <recommendedName>
        <fullName evidence="6">Copper resistance protein D</fullName>
    </recommendedName>
</protein>
<feature type="transmembrane region" description="Helical" evidence="6">
    <location>
        <begin position="187"/>
        <end position="217"/>
    </location>
</feature>
<evidence type="ECO:0000313" key="8">
    <source>
        <dbReference type="EMBL" id="RFA34583.1"/>
    </source>
</evidence>
<evidence type="ECO:0000256" key="1">
    <source>
        <dbReference type="ARBA" id="ARBA00004651"/>
    </source>
</evidence>
<comment type="function">
    <text evidence="6">Involved in copper resistance.</text>
</comment>
<feature type="transmembrane region" description="Helical" evidence="6">
    <location>
        <begin position="46"/>
        <end position="69"/>
    </location>
</feature>
<dbReference type="InterPro" id="IPR032694">
    <property type="entry name" value="CopC/D"/>
</dbReference>
<sequence>MGADIVWQLTNFALQLLTYATGLFASGGVLFLLLFSRVTAAERARIAWAVLVLAVIGLAVAALVIPVRVGYLNAGGIDGMFDPFLLEMLAFSPVGVGVLLRVLGFALIVLVIWRHPLGAWVSGTGALLVIASLTVTGHAGVYDALIGRSLIAIHLVGAAYWLGALWPLLLIVRAGEHARAGAILERFGVIAMFLVGALVLAGVVLSVLLLGSLAALWQTAYGITLMIKLALVAVLLLLAALNRFRLVPGLIAGDGQAAGALRGAIALEIVLALLILLTTAILTTYFSPFG</sequence>
<dbReference type="GO" id="GO:0005886">
    <property type="term" value="C:plasma membrane"/>
    <property type="evidence" value="ECO:0007669"/>
    <property type="project" value="UniProtKB-SubCell"/>
</dbReference>
<dbReference type="EMBL" id="NFZW01000015">
    <property type="protein sequence ID" value="RFA34583.1"/>
    <property type="molecule type" value="Genomic_DNA"/>
</dbReference>